<reference evidence="3" key="1">
    <citation type="submission" date="2017-11" db="EMBL/GenBank/DDBJ databases">
        <authorList>
            <person name="Lima N.C."/>
            <person name="Parody-Merino A.M."/>
            <person name="Battley P.F."/>
            <person name="Fidler A.E."/>
            <person name="Prosdocimi F."/>
        </authorList>
    </citation>
    <scope>NUCLEOTIDE SEQUENCE [LARGE SCALE GENOMIC DNA]</scope>
</reference>
<feature type="compositionally biased region" description="Basic and acidic residues" evidence="1">
    <location>
        <begin position="175"/>
        <end position="190"/>
    </location>
</feature>
<dbReference type="PANTHER" id="PTHR33332">
    <property type="entry name" value="REVERSE TRANSCRIPTASE DOMAIN-CONTAINING PROTEIN"/>
    <property type="match status" value="1"/>
</dbReference>
<accession>A0A2I0U4M4</accession>
<reference evidence="3" key="2">
    <citation type="submission" date="2017-12" db="EMBL/GenBank/DDBJ databases">
        <title>Genome sequence of the Bar-tailed Godwit (Limosa lapponica baueri).</title>
        <authorList>
            <person name="Lima N.C.B."/>
            <person name="Parody-Merino A.M."/>
            <person name="Battley P.F."/>
            <person name="Fidler A.E."/>
            <person name="Prosdocimi F."/>
        </authorList>
    </citation>
    <scope>NUCLEOTIDE SEQUENCE [LARGE SCALE GENOMIC DNA]</scope>
</reference>
<evidence type="ECO:0000256" key="1">
    <source>
        <dbReference type="SAM" id="MobiDB-lite"/>
    </source>
</evidence>
<keyword evidence="2" id="KW-0548">Nucleotidyltransferase</keyword>
<dbReference type="Proteomes" id="UP000233556">
    <property type="component" value="Unassembled WGS sequence"/>
</dbReference>
<protein>
    <submittedName>
        <fullName evidence="2">Rna-directed dna polymerase from mobile element jockey-like</fullName>
    </submittedName>
</protein>
<proteinExistence type="predicted"/>
<feature type="region of interest" description="Disordered" evidence="1">
    <location>
        <begin position="165"/>
        <end position="200"/>
    </location>
</feature>
<evidence type="ECO:0000313" key="3">
    <source>
        <dbReference type="Proteomes" id="UP000233556"/>
    </source>
</evidence>
<dbReference type="OrthoDB" id="416454at2759"/>
<dbReference type="GO" id="GO:0003964">
    <property type="term" value="F:RNA-directed DNA polymerase activity"/>
    <property type="evidence" value="ECO:0007669"/>
    <property type="project" value="UniProtKB-KW"/>
</dbReference>
<feature type="compositionally biased region" description="Basic residues" evidence="1">
    <location>
        <begin position="191"/>
        <end position="200"/>
    </location>
</feature>
<keyword evidence="3" id="KW-1185">Reference proteome</keyword>
<sequence>MSKWKPAMSDVPQRSVLGPILFNVFINDINIEIECILSKFVDVTKLRGAADDTLTGRGAIQRDLDKLEEWADVNLMKFYKAKCKVLHLGQGNSQYQHELGDEWIESSPVVKNVGLPVDEKLVASGQCVFAPQKAYRILGCIKRSVASKLWEVILPLCSHETPSEVLHPPLGSSAQERHGPIRAGPEEGHKNYQRHRTPLL</sequence>
<keyword evidence="2" id="KW-0808">Transferase</keyword>
<name>A0A2I0U4M4_LIMLA</name>
<evidence type="ECO:0000313" key="2">
    <source>
        <dbReference type="EMBL" id="PKU41026.1"/>
    </source>
</evidence>
<gene>
    <name evidence="2" type="ORF">llap_8673</name>
</gene>
<keyword evidence="2" id="KW-0695">RNA-directed DNA polymerase</keyword>
<organism evidence="2 3">
    <name type="scientific">Limosa lapponica baueri</name>
    <dbReference type="NCBI Taxonomy" id="1758121"/>
    <lineage>
        <taxon>Eukaryota</taxon>
        <taxon>Metazoa</taxon>
        <taxon>Chordata</taxon>
        <taxon>Craniata</taxon>
        <taxon>Vertebrata</taxon>
        <taxon>Euteleostomi</taxon>
        <taxon>Archelosauria</taxon>
        <taxon>Archosauria</taxon>
        <taxon>Dinosauria</taxon>
        <taxon>Saurischia</taxon>
        <taxon>Theropoda</taxon>
        <taxon>Coelurosauria</taxon>
        <taxon>Aves</taxon>
        <taxon>Neognathae</taxon>
        <taxon>Neoaves</taxon>
        <taxon>Charadriiformes</taxon>
        <taxon>Scolopacidae</taxon>
        <taxon>Limosa</taxon>
    </lineage>
</organism>
<dbReference type="AlphaFoldDB" id="A0A2I0U4M4"/>
<dbReference type="EMBL" id="KZ506174">
    <property type="protein sequence ID" value="PKU41026.1"/>
    <property type="molecule type" value="Genomic_DNA"/>
</dbReference>